<feature type="region of interest" description="Disordered" evidence="8">
    <location>
        <begin position="139"/>
        <end position="170"/>
    </location>
</feature>
<keyword evidence="10" id="KW-1185">Reference proteome</keyword>
<feature type="compositionally biased region" description="Polar residues" evidence="8">
    <location>
        <begin position="150"/>
        <end position="170"/>
    </location>
</feature>
<organism evidence="9 10">
    <name type="scientific">Streptomyces avermitilis (strain ATCC 31267 / DSM 46492 / JCM 5070 / NBRC 14893 / NCIMB 12804 / NRRL 8165 / MA-4680)</name>
    <dbReference type="NCBI Taxonomy" id="227882"/>
    <lineage>
        <taxon>Bacteria</taxon>
        <taxon>Bacillati</taxon>
        <taxon>Actinomycetota</taxon>
        <taxon>Actinomycetes</taxon>
        <taxon>Kitasatosporales</taxon>
        <taxon>Streptomycetaceae</taxon>
        <taxon>Streptomyces</taxon>
    </lineage>
</organism>
<dbReference type="AlphaFoldDB" id="Q82A46"/>
<evidence type="ECO:0000256" key="4">
    <source>
        <dbReference type="ARBA" id="ARBA00022898"/>
    </source>
</evidence>
<dbReference type="RefSeq" id="WP_010987614.1">
    <property type="nucleotide sequence ID" value="NC_003155.5"/>
</dbReference>
<dbReference type="Pfam" id="PF00282">
    <property type="entry name" value="Pyridoxal_deC"/>
    <property type="match status" value="1"/>
</dbReference>
<dbReference type="GO" id="GO:0019752">
    <property type="term" value="P:carboxylic acid metabolic process"/>
    <property type="evidence" value="ECO:0007669"/>
    <property type="project" value="InterPro"/>
</dbReference>
<name>Q82A46_STRAW</name>
<gene>
    <name evidence="9" type="ORF">SAVERM_6213</name>
</gene>
<accession>Q82A46</accession>
<dbReference type="PANTHER" id="PTHR45677">
    <property type="entry name" value="GLUTAMATE DECARBOXYLASE-RELATED"/>
    <property type="match status" value="1"/>
</dbReference>
<dbReference type="eggNOG" id="COG0076">
    <property type="taxonomic scope" value="Bacteria"/>
</dbReference>
<dbReference type="EMBL" id="BA000030">
    <property type="protein sequence ID" value="BAC73924.1"/>
    <property type="molecule type" value="Genomic_DNA"/>
</dbReference>
<dbReference type="OrthoDB" id="3335676at2"/>
<evidence type="ECO:0000256" key="6">
    <source>
        <dbReference type="PIRSR" id="PIRSR602129-50"/>
    </source>
</evidence>
<feature type="modified residue" description="N6-(pyridoxal phosphate)lysine" evidence="6">
    <location>
        <position position="310"/>
    </location>
</feature>
<comment type="similarity">
    <text evidence="2 7">Belongs to the group II decarboxylase family.</text>
</comment>
<evidence type="ECO:0000313" key="10">
    <source>
        <dbReference type="Proteomes" id="UP000000428"/>
    </source>
</evidence>
<dbReference type="Gene3D" id="3.90.1150.10">
    <property type="entry name" value="Aspartate Aminotransferase, domain 1"/>
    <property type="match status" value="1"/>
</dbReference>
<dbReference type="Proteomes" id="UP000000428">
    <property type="component" value="Chromosome"/>
</dbReference>
<evidence type="ECO:0000256" key="5">
    <source>
        <dbReference type="ARBA" id="ARBA00023239"/>
    </source>
</evidence>
<keyword evidence="3" id="KW-0210">Decarboxylase</keyword>
<evidence type="ECO:0000256" key="2">
    <source>
        <dbReference type="ARBA" id="ARBA00009533"/>
    </source>
</evidence>
<comment type="cofactor">
    <cofactor evidence="1 6 7">
        <name>pyridoxal 5'-phosphate</name>
        <dbReference type="ChEBI" id="CHEBI:597326"/>
    </cofactor>
</comment>
<dbReference type="KEGG" id="sma:SAVERM_6213"/>
<sequence length="480" mass="49935">MSSPPLASGPEGPHALRPLLETVLDALTEGRQARGGPLPAGGPQAVAARVRATVGDALPQKGDPDAVRHLVRMLAEGAADPADPLCAAHLHCPPLAVATAADLAASALNPSLDSWDQAPAASELEALVTDALAAEIYAGTRTSDRARPTVDTSTSAPEANEPHTSTALVTTGGTESNQLALLLAREAHSGARLVCGANAHHSLTRAAWLLGLPEPVVVPAPAGTLDPAALDEALTELPGPRGSLVVAATAGTTDAGLIDPLTDIADLCAAHGARLHIDAAYGGGLLFSARHRHRLHGIERAHTVTLDLHKLGWQPAAAGLLAVRDPHDLHALHHHADYLNADDDTQAGLPDLLGRSLRTTRRPDILKIAVTLKTLGRDGLGTLVDQVCAHAQELARLIQAHPGFELYDPPTISTVLFRPAEASDDTVAAVRRTLLTEGRAVLGRAVLDGQLWLKATLLNPHTRPGDLAALLKLVEGHTPR</sequence>
<evidence type="ECO:0000256" key="3">
    <source>
        <dbReference type="ARBA" id="ARBA00022793"/>
    </source>
</evidence>
<reference evidence="9 10" key="2">
    <citation type="journal article" date="2003" name="Nat. Biotechnol.">
        <title>Complete genome sequence and comparative analysis of the industrial microorganism Streptomyces avermitilis.</title>
        <authorList>
            <person name="Ikeda H."/>
            <person name="Ishikawa J."/>
            <person name="Hanamoto A."/>
            <person name="Shinose M."/>
            <person name="Kikuchi H."/>
            <person name="Shiba T."/>
            <person name="Sakaki Y."/>
            <person name="Hattori M."/>
            <person name="Omura S."/>
        </authorList>
    </citation>
    <scope>NUCLEOTIDE SEQUENCE [LARGE SCALE GENOMIC DNA]</scope>
    <source>
        <strain evidence="10">ATCC 31267 / DSM 46492 / JCM 5070 / NBRC 14893 / NCIMB 12804 / NRRL 8165 / MA-4680</strain>
    </source>
</reference>
<dbReference type="PANTHER" id="PTHR45677:SF8">
    <property type="entry name" value="CYSTEINE SULFINIC ACID DECARBOXYLASE"/>
    <property type="match status" value="1"/>
</dbReference>
<protein>
    <submittedName>
        <fullName evidence="9">Amino acid decarboxylase</fullName>
    </submittedName>
</protein>
<dbReference type="GO" id="GO:0004058">
    <property type="term" value="F:aromatic-L-amino-acid decarboxylase activity"/>
    <property type="evidence" value="ECO:0007669"/>
    <property type="project" value="UniProtKB-ARBA"/>
</dbReference>
<reference evidence="9 10" key="3">
    <citation type="journal article" date="2014" name="J. Ind. Microbiol. Biotechnol.">
        <title>Genome mining of the Streptomyces avermitilis genome and development of genome-minimized hosts for heterologous expression of biosynthetic gene clusters.</title>
        <authorList>
            <person name="Ikeda H."/>
            <person name="Shin-ya K."/>
            <person name="Omura S."/>
        </authorList>
    </citation>
    <scope>NUCLEOTIDE SEQUENCE [LARGE SCALE GENOMIC DNA]</scope>
    <source>
        <strain evidence="10">ATCC 31267 / DSM 46492 / JCM 5070 / NBRC 14893 / NCIMB 12804 / NRRL 8165 / MA-4680</strain>
    </source>
</reference>
<dbReference type="InterPro" id="IPR015424">
    <property type="entry name" value="PyrdxlP-dep_Trfase"/>
</dbReference>
<evidence type="ECO:0000313" key="9">
    <source>
        <dbReference type="EMBL" id="BAC73924.1"/>
    </source>
</evidence>
<keyword evidence="4 6" id="KW-0663">Pyridoxal phosphate</keyword>
<evidence type="ECO:0000256" key="8">
    <source>
        <dbReference type="SAM" id="MobiDB-lite"/>
    </source>
</evidence>
<proteinExistence type="inferred from homology"/>
<dbReference type="InterPro" id="IPR002129">
    <property type="entry name" value="PyrdxlP-dep_de-COase"/>
</dbReference>
<dbReference type="InterPro" id="IPR015422">
    <property type="entry name" value="PyrdxlP-dep_Trfase_small"/>
</dbReference>
<keyword evidence="5 7" id="KW-0456">Lyase</keyword>
<dbReference type="Gene3D" id="3.40.640.10">
    <property type="entry name" value="Type I PLP-dependent aspartate aminotransferase-like (Major domain)"/>
    <property type="match status" value="1"/>
</dbReference>
<dbReference type="HOGENOM" id="CLU_011856_0_4_11"/>
<dbReference type="GeneID" id="41543288"/>
<reference evidence="9 10" key="1">
    <citation type="journal article" date="2001" name="Proc. Natl. Acad. Sci. U.S.A.">
        <title>Genome sequence of an industrial microorganism Streptomyces avermitilis: deducing the ability of producing secondary metabolites.</title>
        <authorList>
            <person name="Omura S."/>
            <person name="Ikeda H."/>
            <person name="Ishikawa J."/>
            <person name="Hanamoto A."/>
            <person name="Takahashi C."/>
            <person name="Shinose M."/>
            <person name="Takahashi Y."/>
            <person name="Horikawa H."/>
            <person name="Nakazawa H."/>
            <person name="Osonoe T."/>
            <person name="Kikuchi H."/>
            <person name="Shiba T."/>
            <person name="Sakaki Y."/>
            <person name="Hattori M."/>
        </authorList>
    </citation>
    <scope>NUCLEOTIDE SEQUENCE [LARGE SCALE GENOMIC DNA]</scope>
    <source>
        <strain evidence="10">ATCC 31267 / DSM 46492 / JCM 5070 / NBRC 14893 / NCIMB 12804 / NRRL 8165 / MA-4680</strain>
    </source>
</reference>
<dbReference type="SUPFAM" id="SSF53383">
    <property type="entry name" value="PLP-dependent transferases"/>
    <property type="match status" value="1"/>
</dbReference>
<evidence type="ECO:0000256" key="1">
    <source>
        <dbReference type="ARBA" id="ARBA00001933"/>
    </source>
</evidence>
<evidence type="ECO:0000256" key="7">
    <source>
        <dbReference type="RuleBase" id="RU000382"/>
    </source>
</evidence>
<dbReference type="GO" id="GO:0030170">
    <property type="term" value="F:pyridoxal phosphate binding"/>
    <property type="evidence" value="ECO:0007669"/>
    <property type="project" value="InterPro"/>
</dbReference>
<dbReference type="GO" id="GO:0005737">
    <property type="term" value="C:cytoplasm"/>
    <property type="evidence" value="ECO:0007669"/>
    <property type="project" value="TreeGrafter"/>
</dbReference>
<dbReference type="InterPro" id="IPR015421">
    <property type="entry name" value="PyrdxlP-dep_Trfase_major"/>
</dbReference>